<name>A0AAV5DG05_ELECO</name>
<gene>
    <name evidence="1" type="primary">ga27362</name>
    <name evidence="1" type="ORF">PR202_ga27362</name>
</gene>
<evidence type="ECO:0000313" key="1">
    <source>
        <dbReference type="EMBL" id="GJN09361.1"/>
    </source>
</evidence>
<protein>
    <recommendedName>
        <fullName evidence="3">Secreted protein</fullName>
    </recommendedName>
</protein>
<sequence length="149" mass="16324">MTYLQAFVVGVVDLNHLLGEALEAVLLQDVKLFVAILVCDGGDRHDEIAQLSAIVLVLKIQQLLGHAAERLGRMRKEIVDVPCFTLTTFVFFFFPPSSAGVDLLPSSACIADIVGRLAIKSTHSRWMPRISNRAPVLHSSFAAQSQHLC</sequence>
<dbReference type="EMBL" id="BQKI01000015">
    <property type="protein sequence ID" value="GJN09361.1"/>
    <property type="molecule type" value="Genomic_DNA"/>
</dbReference>
<dbReference type="Proteomes" id="UP001054889">
    <property type="component" value="Unassembled WGS sequence"/>
</dbReference>
<organism evidence="1 2">
    <name type="scientific">Eleusine coracana subsp. coracana</name>
    <dbReference type="NCBI Taxonomy" id="191504"/>
    <lineage>
        <taxon>Eukaryota</taxon>
        <taxon>Viridiplantae</taxon>
        <taxon>Streptophyta</taxon>
        <taxon>Embryophyta</taxon>
        <taxon>Tracheophyta</taxon>
        <taxon>Spermatophyta</taxon>
        <taxon>Magnoliopsida</taxon>
        <taxon>Liliopsida</taxon>
        <taxon>Poales</taxon>
        <taxon>Poaceae</taxon>
        <taxon>PACMAD clade</taxon>
        <taxon>Chloridoideae</taxon>
        <taxon>Cynodonteae</taxon>
        <taxon>Eleusininae</taxon>
        <taxon>Eleusine</taxon>
    </lineage>
</organism>
<evidence type="ECO:0000313" key="2">
    <source>
        <dbReference type="Proteomes" id="UP001054889"/>
    </source>
</evidence>
<reference evidence="1" key="1">
    <citation type="journal article" date="2018" name="DNA Res.">
        <title>Multiple hybrid de novo genome assembly of finger millet, an orphan allotetraploid crop.</title>
        <authorList>
            <person name="Hatakeyama M."/>
            <person name="Aluri S."/>
            <person name="Balachadran M.T."/>
            <person name="Sivarajan S.R."/>
            <person name="Patrignani A."/>
            <person name="Gruter S."/>
            <person name="Poveda L."/>
            <person name="Shimizu-Inatsugi R."/>
            <person name="Baeten J."/>
            <person name="Francoijs K.J."/>
            <person name="Nataraja K.N."/>
            <person name="Reddy Y.A.N."/>
            <person name="Phadnis S."/>
            <person name="Ravikumar R.L."/>
            <person name="Schlapbach R."/>
            <person name="Sreeman S.M."/>
            <person name="Shimizu K.K."/>
        </authorList>
    </citation>
    <scope>NUCLEOTIDE SEQUENCE</scope>
</reference>
<reference evidence="1" key="2">
    <citation type="submission" date="2021-12" db="EMBL/GenBank/DDBJ databases">
        <title>Resequencing data analysis of finger millet.</title>
        <authorList>
            <person name="Hatakeyama M."/>
            <person name="Aluri S."/>
            <person name="Balachadran M.T."/>
            <person name="Sivarajan S.R."/>
            <person name="Poveda L."/>
            <person name="Shimizu-Inatsugi R."/>
            <person name="Schlapbach R."/>
            <person name="Sreeman S.M."/>
            <person name="Shimizu K.K."/>
        </authorList>
    </citation>
    <scope>NUCLEOTIDE SEQUENCE</scope>
</reference>
<proteinExistence type="predicted"/>
<evidence type="ECO:0008006" key="3">
    <source>
        <dbReference type="Google" id="ProtNLM"/>
    </source>
</evidence>
<dbReference type="AlphaFoldDB" id="A0AAV5DG05"/>
<accession>A0AAV5DG05</accession>
<comment type="caution">
    <text evidence="1">The sequence shown here is derived from an EMBL/GenBank/DDBJ whole genome shotgun (WGS) entry which is preliminary data.</text>
</comment>
<keyword evidence="2" id="KW-1185">Reference proteome</keyword>